<dbReference type="STRING" id="56216.A0A1A6HRU4"/>
<dbReference type="Proteomes" id="UP000092124">
    <property type="component" value="Unassembled WGS sequence"/>
</dbReference>
<name>A0A1A6HRU4_NEOLE</name>
<reference evidence="2 3" key="1">
    <citation type="submission" date="2016-06" db="EMBL/GenBank/DDBJ databases">
        <title>The Draft Genome Sequence and Annotation of the Desert Woodrat Neotoma lepida.</title>
        <authorList>
            <person name="Campbell M."/>
            <person name="Oakeson K.F."/>
            <person name="Yandell M."/>
            <person name="Halpert J.R."/>
            <person name="Dearing D."/>
        </authorList>
    </citation>
    <scope>NUCLEOTIDE SEQUENCE [LARGE SCALE GENOMIC DNA]</scope>
    <source>
        <strain evidence="2">417</strain>
        <tissue evidence="2">Liver</tissue>
    </source>
</reference>
<feature type="region of interest" description="Disordered" evidence="1">
    <location>
        <begin position="24"/>
        <end position="81"/>
    </location>
</feature>
<accession>A0A1A6HRU4</accession>
<proteinExistence type="predicted"/>
<keyword evidence="3" id="KW-1185">Reference proteome</keyword>
<evidence type="ECO:0000256" key="1">
    <source>
        <dbReference type="SAM" id="MobiDB-lite"/>
    </source>
</evidence>
<protein>
    <submittedName>
        <fullName evidence="2">Uncharacterized protein</fullName>
    </submittedName>
</protein>
<comment type="caution">
    <text evidence="2">The sequence shown here is derived from an EMBL/GenBank/DDBJ whole genome shotgun (WGS) entry which is preliminary data.</text>
</comment>
<evidence type="ECO:0000313" key="2">
    <source>
        <dbReference type="EMBL" id="OBS80939.1"/>
    </source>
</evidence>
<sequence>MAKRYQKLEVQKAQWQQVVRAAKEEKTKQNTEQASRKTAMAAAKAPMRAAPKQKIVKPVKVSAPGVEPSHSDPSPVFHRFG</sequence>
<evidence type="ECO:0000313" key="3">
    <source>
        <dbReference type="Proteomes" id="UP000092124"/>
    </source>
</evidence>
<dbReference type="AlphaFoldDB" id="A0A1A6HRU4"/>
<feature type="compositionally biased region" description="Low complexity" evidence="1">
    <location>
        <begin position="36"/>
        <end position="53"/>
    </location>
</feature>
<organism evidence="2 3">
    <name type="scientific">Neotoma lepida</name>
    <name type="common">Desert woodrat</name>
    <dbReference type="NCBI Taxonomy" id="56216"/>
    <lineage>
        <taxon>Eukaryota</taxon>
        <taxon>Metazoa</taxon>
        <taxon>Chordata</taxon>
        <taxon>Craniata</taxon>
        <taxon>Vertebrata</taxon>
        <taxon>Euteleostomi</taxon>
        <taxon>Mammalia</taxon>
        <taxon>Eutheria</taxon>
        <taxon>Euarchontoglires</taxon>
        <taxon>Glires</taxon>
        <taxon>Rodentia</taxon>
        <taxon>Myomorpha</taxon>
        <taxon>Muroidea</taxon>
        <taxon>Cricetidae</taxon>
        <taxon>Neotominae</taxon>
        <taxon>Neotoma</taxon>
    </lineage>
</organism>
<dbReference type="EMBL" id="LZPO01017302">
    <property type="protein sequence ID" value="OBS80939.1"/>
    <property type="molecule type" value="Genomic_DNA"/>
</dbReference>
<gene>
    <name evidence="2" type="ORF">A6R68_20872</name>
</gene>